<dbReference type="InterPro" id="IPR015126">
    <property type="entry name" value="Mu_I-gamma"/>
</dbReference>
<evidence type="ECO:0000313" key="2">
    <source>
        <dbReference type="EMBL" id="MFC6283753.1"/>
    </source>
</evidence>
<keyword evidence="2" id="KW-0238">DNA-binding</keyword>
<accession>A0ABW1U3G6</accession>
<name>A0ABW1U3G6_9BURK</name>
<comment type="caution">
    <text evidence="2">The sequence shown here is derived from an EMBL/GenBank/DDBJ whole genome shotgun (WGS) entry which is preliminary data.</text>
</comment>
<organism evidence="2 3">
    <name type="scientific">Polaromonas aquatica</name>
    <dbReference type="NCBI Taxonomy" id="332657"/>
    <lineage>
        <taxon>Bacteria</taxon>
        <taxon>Pseudomonadati</taxon>
        <taxon>Pseudomonadota</taxon>
        <taxon>Betaproteobacteria</taxon>
        <taxon>Burkholderiales</taxon>
        <taxon>Comamonadaceae</taxon>
        <taxon>Polaromonas</taxon>
    </lineage>
</organism>
<evidence type="ECO:0000313" key="3">
    <source>
        <dbReference type="Proteomes" id="UP001596270"/>
    </source>
</evidence>
<dbReference type="Pfam" id="PF09039">
    <property type="entry name" value="HTH_Tnp_Mu_2"/>
    <property type="match status" value="1"/>
</dbReference>
<protein>
    <submittedName>
        <fullName evidence="2">DNA-binding domain-containing protein</fullName>
    </submittedName>
</protein>
<keyword evidence="3" id="KW-1185">Reference proteome</keyword>
<dbReference type="Proteomes" id="UP001596270">
    <property type="component" value="Unassembled WGS sequence"/>
</dbReference>
<dbReference type="EMBL" id="JBHSRS010000083">
    <property type="protein sequence ID" value="MFC6283753.1"/>
    <property type="molecule type" value="Genomic_DNA"/>
</dbReference>
<proteinExistence type="predicted"/>
<evidence type="ECO:0000259" key="1">
    <source>
        <dbReference type="Pfam" id="PF09039"/>
    </source>
</evidence>
<gene>
    <name evidence="2" type="ORF">ACFQND_21200</name>
</gene>
<feature type="domain" description="Mu DNA binding I gamma subdomain" evidence="1">
    <location>
        <begin position="4"/>
        <end position="52"/>
    </location>
</feature>
<reference evidence="3" key="1">
    <citation type="journal article" date="2019" name="Int. J. Syst. Evol. Microbiol.">
        <title>The Global Catalogue of Microorganisms (GCM) 10K type strain sequencing project: providing services to taxonomists for standard genome sequencing and annotation.</title>
        <authorList>
            <consortium name="The Broad Institute Genomics Platform"/>
            <consortium name="The Broad Institute Genome Sequencing Center for Infectious Disease"/>
            <person name="Wu L."/>
            <person name="Ma J."/>
        </authorList>
    </citation>
    <scope>NUCLEOTIDE SEQUENCE [LARGE SCALE GENOMIC DNA]</scope>
    <source>
        <strain evidence="3">CCUG 39402</strain>
    </source>
</reference>
<sequence>MDELRPSDWIAQCAERLHDRWHTVKTAELEEVAVDIWKNDYLRSMDPADAAAF</sequence>
<dbReference type="RefSeq" id="WP_371438878.1">
    <property type="nucleotide sequence ID" value="NZ_JBHSRS010000083.1"/>
</dbReference>
<dbReference type="GO" id="GO:0003677">
    <property type="term" value="F:DNA binding"/>
    <property type="evidence" value="ECO:0007669"/>
    <property type="project" value="UniProtKB-KW"/>
</dbReference>